<dbReference type="AlphaFoldDB" id="A0AA49JW73"/>
<evidence type="ECO:0000313" key="2">
    <source>
        <dbReference type="EMBL" id="WKW16207.1"/>
    </source>
</evidence>
<dbReference type="RefSeq" id="WP_367886160.1">
    <property type="nucleotide sequence ID" value="NZ_CP130612.1"/>
</dbReference>
<accession>A0AA49K1S8</accession>
<evidence type="ECO:0000313" key="1">
    <source>
        <dbReference type="EMBL" id="WKW13300.1"/>
    </source>
</evidence>
<dbReference type="Proteomes" id="UP001229955">
    <property type="component" value="Chromosome"/>
</dbReference>
<proteinExistence type="predicted"/>
<name>A0AA49JW73_9BACT</name>
<keyword evidence="3" id="KW-1185">Reference proteome</keyword>
<organism evidence="1">
    <name type="scientific">Pseudogemmatithrix spongiicola</name>
    <dbReference type="NCBI Taxonomy" id="3062599"/>
    <lineage>
        <taxon>Bacteria</taxon>
        <taxon>Pseudomonadati</taxon>
        <taxon>Gemmatimonadota</taxon>
        <taxon>Gemmatimonadia</taxon>
        <taxon>Gemmatimonadales</taxon>
        <taxon>Gemmatimonadaceae</taxon>
        <taxon>Pseudogemmatithrix</taxon>
    </lineage>
</organism>
<dbReference type="EMBL" id="CP130613">
    <property type="protein sequence ID" value="WKW16207.1"/>
    <property type="molecule type" value="Genomic_DNA"/>
</dbReference>
<sequence>MKDAGDALYRAAQECCHQHERIGALIKLGADDQEFAAAWEMADLAESQLVARTGAYEEIAAAGRGAESEDWWHRANAMWMACREYARRYAASSDAATRRKRHTAAEFSEIAVEYELEVSARMAVKQAIKHYGAA</sequence>
<evidence type="ECO:0000313" key="3">
    <source>
        <dbReference type="Proteomes" id="UP001229955"/>
    </source>
</evidence>
<accession>A0AA49JW73</accession>
<dbReference type="KEGG" id="pspc:Strain318_002617"/>
<dbReference type="EMBL" id="CP130612">
    <property type="protein sequence ID" value="WKW13300.1"/>
    <property type="molecule type" value="Genomic_DNA"/>
</dbReference>
<gene>
    <name evidence="1" type="ORF">Strain138_002617</name>
    <name evidence="2" type="ORF">Strain318_002617</name>
</gene>
<protein>
    <submittedName>
        <fullName evidence="1">Uncharacterized protein</fullName>
    </submittedName>
</protein>
<reference evidence="1" key="1">
    <citation type="submission" date="2023-07" db="EMBL/GenBank/DDBJ databases">
        <authorList>
            <person name="Haufschild T."/>
            <person name="Kallscheuer N."/>
            <person name="Hammer J."/>
            <person name="Kohn T."/>
            <person name="Kabuu M."/>
            <person name="Jogler M."/>
            <person name="Wohfarth N."/>
            <person name="Heuer A."/>
            <person name="Rohde M."/>
            <person name="van Teeseling M.C.F."/>
            <person name="Jogler C."/>
        </authorList>
    </citation>
    <scope>NUCLEOTIDE SEQUENCE</scope>
    <source>
        <strain evidence="1">Strain 138</strain>
        <strain evidence="2">Strain 318</strain>
    </source>
</reference>